<dbReference type="AlphaFoldDB" id="A0A7G7MC68"/>
<dbReference type="GO" id="GO:0003995">
    <property type="term" value="F:acyl-CoA dehydrogenase activity"/>
    <property type="evidence" value="ECO:0007669"/>
    <property type="project" value="TreeGrafter"/>
</dbReference>
<gene>
    <name evidence="7" type="ORF">H6H00_19300</name>
</gene>
<sequence length="393" mass="40123">MDYRIDDEAAALRAALLEFLRERMPDPGTEPGDAARRGAWRELVGSEWLEHFASGTEDGADPAARVAALHVAEAFGAAPVTGPVDTVAGYLLPLALATGWTAGLARLRDGSLVTTLVPGIDAPGPDAVPRRRARRLAAVRGGDGVRVSGVLSQVPCAAGADALIVAVQCDGRPAVALVELDRAGVSVGEPSGVDLRRPVADVTLDAVAVDVASVHAPSDLLGHEDACAAGHSLFLDAEAVGGSTEVIARTVAYCTDRVQFGRPIGSFQAVRHRLADVTAKVEGARSLAYRVAWDLATAAPGAPADVVASRLWCSGAYLAAGEAAVQCHGGAGFTWEQGVHLFYRAALSGRGGADLAAARVALAAHLGALTDPAPAAPDAERATEPVAAMGGAR</sequence>
<comment type="similarity">
    <text evidence="1">Belongs to the acyl-CoA dehydrogenase family.</text>
</comment>
<dbReference type="KEGG" id="ppel:H6H00_19300"/>
<name>A0A7G7MC68_9PSEU</name>
<keyword evidence="3" id="KW-0274">FAD</keyword>
<dbReference type="Gene3D" id="2.40.110.10">
    <property type="entry name" value="Butyryl-CoA Dehydrogenase, subunit A, domain 2"/>
    <property type="match status" value="1"/>
</dbReference>
<accession>A0A7G7MC68</accession>
<keyword evidence="4" id="KW-0560">Oxidoreductase</keyword>
<dbReference type="SUPFAM" id="SSF56645">
    <property type="entry name" value="Acyl-CoA dehydrogenase NM domain-like"/>
    <property type="match status" value="1"/>
</dbReference>
<dbReference type="EMBL" id="CP060131">
    <property type="protein sequence ID" value="QNG50379.1"/>
    <property type="molecule type" value="Genomic_DNA"/>
</dbReference>
<feature type="domain" description="Acyl-CoA dehydrogenase/oxidase C-terminal" evidence="6">
    <location>
        <begin position="237"/>
        <end position="349"/>
    </location>
</feature>
<evidence type="ECO:0000256" key="1">
    <source>
        <dbReference type="ARBA" id="ARBA00009347"/>
    </source>
</evidence>
<evidence type="ECO:0000313" key="7">
    <source>
        <dbReference type="EMBL" id="QNG50379.1"/>
    </source>
</evidence>
<dbReference type="PANTHER" id="PTHR43884:SF20">
    <property type="entry name" value="ACYL-COA DEHYDROGENASE FADE28"/>
    <property type="match status" value="1"/>
</dbReference>
<protein>
    <recommendedName>
        <fullName evidence="6">Acyl-CoA dehydrogenase/oxidase C-terminal domain-containing protein</fullName>
    </recommendedName>
</protein>
<dbReference type="InterPro" id="IPR009100">
    <property type="entry name" value="AcylCoA_DH/oxidase_NM_dom_sf"/>
</dbReference>
<evidence type="ECO:0000259" key="6">
    <source>
        <dbReference type="Pfam" id="PF00441"/>
    </source>
</evidence>
<evidence type="ECO:0000256" key="2">
    <source>
        <dbReference type="ARBA" id="ARBA00022630"/>
    </source>
</evidence>
<dbReference type="RefSeq" id="WP_185717141.1">
    <property type="nucleotide sequence ID" value="NZ_BAAAWI010000001.1"/>
</dbReference>
<dbReference type="InterPro" id="IPR046373">
    <property type="entry name" value="Acyl-CoA_Oxase/DH_mid-dom_sf"/>
</dbReference>
<dbReference type="Pfam" id="PF00441">
    <property type="entry name" value="Acyl-CoA_dh_1"/>
    <property type="match status" value="1"/>
</dbReference>
<evidence type="ECO:0000256" key="5">
    <source>
        <dbReference type="SAM" id="MobiDB-lite"/>
    </source>
</evidence>
<dbReference type="PANTHER" id="PTHR43884">
    <property type="entry name" value="ACYL-COA DEHYDROGENASE"/>
    <property type="match status" value="1"/>
</dbReference>
<proteinExistence type="inferred from homology"/>
<evidence type="ECO:0000256" key="4">
    <source>
        <dbReference type="ARBA" id="ARBA00023002"/>
    </source>
</evidence>
<evidence type="ECO:0000313" key="8">
    <source>
        <dbReference type="Proteomes" id="UP000515728"/>
    </source>
</evidence>
<organism evidence="7 8">
    <name type="scientific">Pseudonocardia petroleophila</name>
    <dbReference type="NCBI Taxonomy" id="37331"/>
    <lineage>
        <taxon>Bacteria</taxon>
        <taxon>Bacillati</taxon>
        <taxon>Actinomycetota</taxon>
        <taxon>Actinomycetes</taxon>
        <taxon>Pseudonocardiales</taxon>
        <taxon>Pseudonocardiaceae</taxon>
        <taxon>Pseudonocardia</taxon>
    </lineage>
</organism>
<reference evidence="7 8" key="1">
    <citation type="submission" date="2020-08" db="EMBL/GenBank/DDBJ databases">
        <authorList>
            <person name="Mo P."/>
        </authorList>
    </citation>
    <scope>NUCLEOTIDE SEQUENCE [LARGE SCALE GENOMIC DNA]</scope>
    <source>
        <strain evidence="7 8">CGMCC 4.1532</strain>
    </source>
</reference>
<dbReference type="SUPFAM" id="SSF47203">
    <property type="entry name" value="Acyl-CoA dehydrogenase C-terminal domain-like"/>
    <property type="match status" value="1"/>
</dbReference>
<keyword evidence="2" id="KW-0285">Flavoprotein</keyword>
<dbReference type="Proteomes" id="UP000515728">
    <property type="component" value="Chromosome"/>
</dbReference>
<dbReference type="InterPro" id="IPR009075">
    <property type="entry name" value="AcylCo_DH/oxidase_C"/>
</dbReference>
<evidence type="ECO:0000256" key="3">
    <source>
        <dbReference type="ARBA" id="ARBA00022827"/>
    </source>
</evidence>
<keyword evidence="8" id="KW-1185">Reference proteome</keyword>
<dbReference type="InterPro" id="IPR036250">
    <property type="entry name" value="AcylCo_DH-like_C"/>
</dbReference>
<feature type="region of interest" description="Disordered" evidence="5">
    <location>
        <begin position="373"/>
        <end position="393"/>
    </location>
</feature>
<dbReference type="Gene3D" id="1.20.140.10">
    <property type="entry name" value="Butyryl-CoA Dehydrogenase, subunit A, domain 3"/>
    <property type="match status" value="1"/>
</dbReference>